<evidence type="ECO:0000313" key="2">
    <source>
        <dbReference type="Proteomes" id="UP000812287"/>
    </source>
</evidence>
<dbReference type="Proteomes" id="UP000812287">
    <property type="component" value="Unassembled WGS sequence"/>
</dbReference>
<accession>A0A9P7VWE7</accession>
<reference evidence="1" key="1">
    <citation type="submission" date="2020-11" db="EMBL/GenBank/DDBJ databases">
        <title>Adaptations for nitrogen fixation in a non-lichenized fungal sporocarp promotes dispersal by wood-feeding termites.</title>
        <authorList>
            <consortium name="DOE Joint Genome Institute"/>
            <person name="Koch R.A."/>
            <person name="Yoon G."/>
            <person name="Arayal U."/>
            <person name="Lail K."/>
            <person name="Amirebrahimi M."/>
            <person name="Labutti K."/>
            <person name="Lipzen A."/>
            <person name="Riley R."/>
            <person name="Barry K."/>
            <person name="Henrissat B."/>
            <person name="Grigoriev I.V."/>
            <person name="Herr J.R."/>
            <person name="Aime M.C."/>
        </authorList>
    </citation>
    <scope>NUCLEOTIDE SEQUENCE</scope>
    <source>
        <strain evidence="1">MCA 3950</strain>
    </source>
</reference>
<name>A0A9P7VWE7_9AGAR</name>
<sequence>MVDPAILITRRETLVVDPTRVLLIVQRLRTTLVVRMSALGKERSPAVTLEVGCVEKRAVEGNWL</sequence>
<dbReference type="GeneID" id="66108182"/>
<evidence type="ECO:0000313" key="1">
    <source>
        <dbReference type="EMBL" id="KAG7448142.1"/>
    </source>
</evidence>
<dbReference type="EMBL" id="MU250530">
    <property type="protein sequence ID" value="KAG7448142.1"/>
    <property type="molecule type" value="Genomic_DNA"/>
</dbReference>
<organism evidence="1 2">
    <name type="scientific">Guyanagaster necrorhizus</name>
    <dbReference type="NCBI Taxonomy" id="856835"/>
    <lineage>
        <taxon>Eukaryota</taxon>
        <taxon>Fungi</taxon>
        <taxon>Dikarya</taxon>
        <taxon>Basidiomycota</taxon>
        <taxon>Agaricomycotina</taxon>
        <taxon>Agaricomycetes</taxon>
        <taxon>Agaricomycetidae</taxon>
        <taxon>Agaricales</taxon>
        <taxon>Marasmiineae</taxon>
        <taxon>Physalacriaceae</taxon>
        <taxon>Guyanagaster</taxon>
    </lineage>
</organism>
<comment type="caution">
    <text evidence="1">The sequence shown here is derived from an EMBL/GenBank/DDBJ whole genome shotgun (WGS) entry which is preliminary data.</text>
</comment>
<proteinExistence type="predicted"/>
<keyword evidence="2" id="KW-1185">Reference proteome</keyword>
<dbReference type="AlphaFoldDB" id="A0A9P7VWE7"/>
<dbReference type="RefSeq" id="XP_043041642.1">
    <property type="nucleotide sequence ID" value="XM_043185885.1"/>
</dbReference>
<gene>
    <name evidence="1" type="ORF">BT62DRAFT_930230</name>
</gene>
<protein>
    <submittedName>
        <fullName evidence="1">Uncharacterized protein</fullName>
    </submittedName>
</protein>